<dbReference type="OrthoDB" id="156387at2"/>
<evidence type="ECO:0008006" key="3">
    <source>
        <dbReference type="Google" id="ProtNLM"/>
    </source>
</evidence>
<keyword evidence="2" id="KW-1185">Reference proteome</keyword>
<reference evidence="1 2" key="1">
    <citation type="journal article" date="2012" name="ISME J.">
        <title>Nitrification expanded: discovery, physiology and genomics of a nitrite-oxidizing bacterium from the phylum Chloroflexi.</title>
        <authorList>
            <person name="Sorokin D.Y."/>
            <person name="Lucker S."/>
            <person name="Vejmelkova D."/>
            <person name="Kostrikina N.A."/>
            <person name="Kleerebezem R."/>
            <person name="Rijpstra W.I."/>
            <person name="Damste J.S."/>
            <person name="Le Paslier D."/>
            <person name="Muyzer G."/>
            <person name="Wagner M."/>
            <person name="van Loosdrecht M.C."/>
            <person name="Daims H."/>
        </authorList>
    </citation>
    <scope>NUCLEOTIDE SEQUENCE [LARGE SCALE GENOMIC DNA]</scope>
    <source>
        <strain evidence="2">none</strain>
    </source>
</reference>
<evidence type="ECO:0000313" key="1">
    <source>
        <dbReference type="EMBL" id="CCF84992.1"/>
    </source>
</evidence>
<proteinExistence type="predicted"/>
<name>I4EJY0_9BACT</name>
<dbReference type="EMBL" id="CAGS01000368">
    <property type="protein sequence ID" value="CCF84992.1"/>
    <property type="molecule type" value="Genomic_DNA"/>
</dbReference>
<dbReference type="Pfam" id="PF11290">
    <property type="entry name" value="DUF3090"/>
    <property type="match status" value="1"/>
</dbReference>
<gene>
    <name evidence="1" type="ORF">NITHO_430004</name>
</gene>
<organism evidence="1 2">
    <name type="scientific">Nitrolancea hollandica Lb</name>
    <dbReference type="NCBI Taxonomy" id="1129897"/>
    <lineage>
        <taxon>Bacteria</taxon>
        <taxon>Pseudomonadati</taxon>
        <taxon>Thermomicrobiota</taxon>
        <taxon>Thermomicrobia</taxon>
        <taxon>Sphaerobacterales</taxon>
        <taxon>Sphaerobacterineae</taxon>
        <taxon>Sphaerobacteraceae</taxon>
        <taxon>Nitrolancea</taxon>
    </lineage>
</organism>
<dbReference type="AlphaFoldDB" id="I4EJY0"/>
<dbReference type="RefSeq" id="WP_008479583.1">
    <property type="nucleotide sequence ID" value="NZ_CAGS01000368.1"/>
</dbReference>
<protein>
    <recommendedName>
        <fullName evidence="3">DUF3090 family protein</fullName>
    </recommendedName>
</protein>
<comment type="caution">
    <text evidence="1">The sequence shown here is derived from an EMBL/GenBank/DDBJ whole genome shotgun (WGS) entry which is preliminary data.</text>
</comment>
<dbReference type="InterPro" id="IPR021441">
    <property type="entry name" value="DUF3090"/>
</dbReference>
<sequence length="175" mass="19047">MAFEHHEYDLVTVLEAEALGEPGERRFRVIAGIPTDVVSLWMEKEQLHALGLAIEQLVTQLLTTGLAESELEPRSASMIGPVPISVPEYMVGKMAIGYDEERRQVAIFAHDVTQEDDEAPVFAGRVPLPAAIALAGQITDVVAAGRPRCPRCHAPIEASGHVCPHNNGHLPWSED</sequence>
<accession>I4EJY0</accession>
<evidence type="ECO:0000313" key="2">
    <source>
        <dbReference type="Proteomes" id="UP000004221"/>
    </source>
</evidence>
<dbReference type="Proteomes" id="UP000004221">
    <property type="component" value="Unassembled WGS sequence"/>
</dbReference>